<sequence length="250" mass="28667">MNITKSTVANRMQLLKLAGCLEFFIDHFDEMLKNDTPILEILDQLLLAEQNHVTNKKVFNLLKKSNIRYLNSHLMEIDCSNKVGLNKEVLSSFMDCQWIKSKHNLIFTGATGIGKTWLASAFGTHVCKQGLKVLFFDTTELFEEFETASRLGTISLLKKKLLSCQLLILDDFGLSKVRVNWMAHFISVIDKHTDHGSLLITSQYETKIWLNHFEDQTLGEALLDRIIHRAHIFNLQGESMRKKRGKSIAE</sequence>
<dbReference type="HOGENOM" id="CLU_062999_7_0_6"/>
<gene>
    <name evidence="2" type="ordered locus">ABSDF3558</name>
</gene>
<dbReference type="SUPFAM" id="SSF52540">
    <property type="entry name" value="P-loop containing nucleoside triphosphate hydrolases"/>
    <property type="match status" value="1"/>
</dbReference>
<dbReference type="InterPro" id="IPR003593">
    <property type="entry name" value="AAA+_ATPase"/>
</dbReference>
<evidence type="ECO:0000313" key="2">
    <source>
        <dbReference type="EMBL" id="CAP02817.1"/>
    </source>
</evidence>
<dbReference type="GO" id="GO:0005524">
    <property type="term" value="F:ATP binding"/>
    <property type="evidence" value="ECO:0007669"/>
    <property type="project" value="UniProtKB-KW"/>
</dbReference>
<dbReference type="SMART" id="SM00382">
    <property type="entry name" value="AAA"/>
    <property type="match status" value="1"/>
</dbReference>
<dbReference type="PANTHER" id="PTHR30050">
    <property type="entry name" value="CHROMOSOMAL REPLICATION INITIATOR PROTEIN DNAA"/>
    <property type="match status" value="1"/>
</dbReference>
<dbReference type="Proteomes" id="UP000001741">
    <property type="component" value="Chromosome"/>
</dbReference>
<dbReference type="InterPro" id="IPR027417">
    <property type="entry name" value="P-loop_NTPase"/>
</dbReference>
<dbReference type="Pfam" id="PF01695">
    <property type="entry name" value="IstB_IS21"/>
    <property type="match status" value="1"/>
</dbReference>
<name>B0VP77_ACIBS</name>
<keyword evidence="2" id="KW-0547">Nucleotide-binding</keyword>
<evidence type="ECO:0000259" key="1">
    <source>
        <dbReference type="SMART" id="SM00382"/>
    </source>
</evidence>
<proteinExistence type="predicted"/>
<organism evidence="2 3">
    <name type="scientific">Acinetobacter baumannii (strain SDF)</name>
    <dbReference type="NCBI Taxonomy" id="509170"/>
    <lineage>
        <taxon>Bacteria</taxon>
        <taxon>Pseudomonadati</taxon>
        <taxon>Pseudomonadota</taxon>
        <taxon>Gammaproteobacteria</taxon>
        <taxon>Moraxellales</taxon>
        <taxon>Moraxellaceae</taxon>
        <taxon>Acinetobacter</taxon>
        <taxon>Acinetobacter calcoaceticus/baumannii complex</taxon>
    </lineage>
</organism>
<dbReference type="InterPro" id="IPR028350">
    <property type="entry name" value="DNAC/IstB-like"/>
</dbReference>
<protein>
    <submittedName>
        <fullName evidence="2">Insertion sequence ATP-binding protein</fullName>
    </submittedName>
</protein>
<dbReference type="EMBL" id="CU468230">
    <property type="protein sequence ID" value="CAP02817.1"/>
    <property type="molecule type" value="Genomic_DNA"/>
</dbReference>
<dbReference type="PIRSF" id="PIRSF003073">
    <property type="entry name" value="DNAC_TnpB_IstB"/>
    <property type="match status" value="1"/>
</dbReference>
<dbReference type="GO" id="GO:0006260">
    <property type="term" value="P:DNA replication"/>
    <property type="evidence" value="ECO:0007669"/>
    <property type="project" value="TreeGrafter"/>
</dbReference>
<accession>B0VP77</accession>
<dbReference type="PANTHER" id="PTHR30050:SF4">
    <property type="entry name" value="ATP-BINDING PROTEIN RV3427C IN INSERTION SEQUENCE-RELATED"/>
    <property type="match status" value="1"/>
</dbReference>
<dbReference type="InterPro" id="IPR002611">
    <property type="entry name" value="IstB_ATP-bd"/>
</dbReference>
<dbReference type="Gene3D" id="3.40.50.300">
    <property type="entry name" value="P-loop containing nucleotide triphosphate hydrolases"/>
    <property type="match status" value="1"/>
</dbReference>
<reference evidence="2 3" key="1">
    <citation type="journal article" date="2008" name="PLoS ONE">
        <title>Comparative analysis of Acinetobacters: three genomes for three lifestyles.</title>
        <authorList>
            <person name="Vallenet D."/>
            <person name="Nordmann P."/>
            <person name="Barbe V."/>
            <person name="Poirel L."/>
            <person name="Mangenot S."/>
            <person name="Bataille E."/>
            <person name="Dossat C."/>
            <person name="Gas S."/>
            <person name="Kreimeyer A."/>
            <person name="Lenoble P."/>
            <person name="Oztas S."/>
            <person name="Poulain J."/>
            <person name="Segurens B."/>
            <person name="Robert C."/>
            <person name="Abergel C."/>
            <person name="Claverie J.M."/>
            <person name="Raoult D."/>
            <person name="Medigue C."/>
            <person name="Weissenbach J."/>
            <person name="Cruveiller S."/>
        </authorList>
    </citation>
    <scope>NUCLEOTIDE SEQUENCE [LARGE SCALE GENOMIC DNA]</scope>
    <source>
        <strain evidence="2 3">SDF</strain>
    </source>
</reference>
<dbReference type="KEGG" id="abm:ABSDF3558"/>
<dbReference type="CDD" id="cd00009">
    <property type="entry name" value="AAA"/>
    <property type="match status" value="1"/>
</dbReference>
<evidence type="ECO:0000313" key="3">
    <source>
        <dbReference type="Proteomes" id="UP000001741"/>
    </source>
</evidence>
<dbReference type="AlphaFoldDB" id="B0VP77"/>
<feature type="domain" description="AAA+ ATPase" evidence="1">
    <location>
        <begin position="101"/>
        <end position="238"/>
    </location>
</feature>
<dbReference type="BioCyc" id="ABAU509170:GCL9-2931-MONOMER"/>
<keyword evidence="2" id="KW-0067">ATP-binding</keyword>